<dbReference type="RefSeq" id="WP_077410254.1">
    <property type="nucleotide sequence ID" value="NZ_JBHRTS010000002.1"/>
</dbReference>
<name>A0ABV7J9U6_9GAMM</name>
<evidence type="ECO:0000256" key="3">
    <source>
        <dbReference type="ARBA" id="ARBA00022989"/>
    </source>
</evidence>
<sequence>MSTFKKIFTLILVLLLLTGAIAVSSLNAGHVNINLYWFELNWPLGFALLLCGTLGVLAGLLIGWLYWTWPANRRKMYWKRAYHKALAEQPESSQSPQLTEQSKTP</sequence>
<reference evidence="8" key="1">
    <citation type="journal article" date="2019" name="Int. J. Syst. Evol. Microbiol.">
        <title>The Global Catalogue of Microorganisms (GCM) 10K type strain sequencing project: providing services to taxonomists for standard genome sequencing and annotation.</title>
        <authorList>
            <consortium name="The Broad Institute Genomics Platform"/>
            <consortium name="The Broad Institute Genome Sequencing Center for Infectious Disease"/>
            <person name="Wu L."/>
            <person name="Ma J."/>
        </authorList>
    </citation>
    <scope>NUCLEOTIDE SEQUENCE [LARGE SCALE GENOMIC DNA]</scope>
    <source>
        <strain evidence="8">KCTC 42953</strain>
    </source>
</reference>
<evidence type="ECO:0000313" key="7">
    <source>
        <dbReference type="EMBL" id="MFC3193468.1"/>
    </source>
</evidence>
<dbReference type="EMBL" id="JBHRTS010000002">
    <property type="protein sequence ID" value="MFC3193468.1"/>
    <property type="molecule type" value="Genomic_DNA"/>
</dbReference>
<evidence type="ECO:0000256" key="4">
    <source>
        <dbReference type="ARBA" id="ARBA00023136"/>
    </source>
</evidence>
<evidence type="ECO:0000313" key="8">
    <source>
        <dbReference type="Proteomes" id="UP001595533"/>
    </source>
</evidence>
<evidence type="ECO:0000256" key="2">
    <source>
        <dbReference type="ARBA" id="ARBA00022692"/>
    </source>
</evidence>
<evidence type="ECO:0000256" key="1">
    <source>
        <dbReference type="ARBA" id="ARBA00022475"/>
    </source>
</evidence>
<keyword evidence="8" id="KW-1185">Reference proteome</keyword>
<evidence type="ECO:0000256" key="5">
    <source>
        <dbReference type="SAM" id="Phobius"/>
    </source>
</evidence>
<dbReference type="Pfam" id="PF06305">
    <property type="entry name" value="LapA_dom"/>
    <property type="match status" value="1"/>
</dbReference>
<organism evidence="7 8">
    <name type="scientific">Marinicella sediminis</name>
    <dbReference type="NCBI Taxonomy" id="1792834"/>
    <lineage>
        <taxon>Bacteria</taxon>
        <taxon>Pseudomonadati</taxon>
        <taxon>Pseudomonadota</taxon>
        <taxon>Gammaproteobacteria</taxon>
        <taxon>Lysobacterales</taxon>
        <taxon>Marinicellaceae</taxon>
        <taxon>Marinicella</taxon>
    </lineage>
</organism>
<dbReference type="Proteomes" id="UP001595533">
    <property type="component" value="Unassembled WGS sequence"/>
</dbReference>
<proteinExistence type="predicted"/>
<keyword evidence="2 5" id="KW-0812">Transmembrane</keyword>
<accession>A0ABV7J9U6</accession>
<protein>
    <submittedName>
        <fullName evidence="7">LapA family protein</fullName>
    </submittedName>
</protein>
<keyword evidence="4 5" id="KW-0472">Membrane</keyword>
<keyword evidence="1" id="KW-1003">Cell membrane</keyword>
<feature type="transmembrane region" description="Helical" evidence="5">
    <location>
        <begin position="46"/>
        <end position="67"/>
    </location>
</feature>
<feature type="domain" description="Lipopolysaccharide assembly protein A" evidence="6">
    <location>
        <begin position="27"/>
        <end position="76"/>
    </location>
</feature>
<gene>
    <name evidence="7" type="ORF">ACFODZ_04325</name>
</gene>
<evidence type="ECO:0000259" key="6">
    <source>
        <dbReference type="Pfam" id="PF06305"/>
    </source>
</evidence>
<keyword evidence="3 5" id="KW-1133">Transmembrane helix</keyword>
<dbReference type="InterPro" id="IPR010445">
    <property type="entry name" value="LapA_dom"/>
</dbReference>
<comment type="caution">
    <text evidence="7">The sequence shown here is derived from an EMBL/GenBank/DDBJ whole genome shotgun (WGS) entry which is preliminary data.</text>
</comment>